<feature type="transmembrane region" description="Helical" evidence="1">
    <location>
        <begin position="35"/>
        <end position="52"/>
    </location>
</feature>
<evidence type="ECO:0000256" key="1">
    <source>
        <dbReference type="SAM" id="Phobius"/>
    </source>
</evidence>
<keyword evidence="3" id="KW-1185">Reference proteome</keyword>
<dbReference type="Proteomes" id="UP000731907">
    <property type="component" value="Unassembled WGS sequence"/>
</dbReference>
<dbReference type="EMBL" id="JAAATX020000006">
    <property type="protein sequence ID" value="MBU9698194.1"/>
    <property type="molecule type" value="Genomic_DNA"/>
</dbReference>
<protein>
    <recommendedName>
        <fullName evidence="4">50S ribosomal protein L35</fullName>
    </recommendedName>
</protein>
<sequence length="76" mass="8009">MAVDHDLVLVTGLLLLALALPSLLAALVDERLPVVAGGLLLCGSGLSAWSLLTDDRPFHPADLPDAIFSVIGRYLF</sequence>
<organism evidence="2 3">
    <name type="scientific">Paragemmobacter amnigenus</name>
    <dbReference type="NCBI Taxonomy" id="2852097"/>
    <lineage>
        <taxon>Bacteria</taxon>
        <taxon>Pseudomonadati</taxon>
        <taxon>Pseudomonadota</taxon>
        <taxon>Alphaproteobacteria</taxon>
        <taxon>Rhodobacterales</taxon>
        <taxon>Paracoccaceae</taxon>
        <taxon>Paragemmobacter</taxon>
    </lineage>
</organism>
<evidence type="ECO:0008006" key="4">
    <source>
        <dbReference type="Google" id="ProtNLM"/>
    </source>
</evidence>
<evidence type="ECO:0000313" key="3">
    <source>
        <dbReference type="Proteomes" id="UP000731907"/>
    </source>
</evidence>
<comment type="caution">
    <text evidence="2">The sequence shown here is derived from an EMBL/GenBank/DDBJ whole genome shotgun (WGS) entry which is preliminary data.</text>
</comment>
<gene>
    <name evidence="2" type="ORF">GU927_010095</name>
</gene>
<reference evidence="2 3" key="1">
    <citation type="submission" date="2021-06" db="EMBL/GenBank/DDBJ databases">
        <title>Rhodobacteraceae bacterium strain HSP-20.</title>
        <authorList>
            <person name="Chen W.-M."/>
        </authorList>
    </citation>
    <scope>NUCLEOTIDE SEQUENCE [LARGE SCALE GENOMIC DNA]</scope>
    <source>
        <strain evidence="2 3">HSP-20</strain>
    </source>
</reference>
<dbReference type="RefSeq" id="WP_161762311.1">
    <property type="nucleotide sequence ID" value="NZ_JAAATX020000006.1"/>
</dbReference>
<evidence type="ECO:0000313" key="2">
    <source>
        <dbReference type="EMBL" id="MBU9698194.1"/>
    </source>
</evidence>
<keyword evidence="1" id="KW-0812">Transmembrane</keyword>
<accession>A0ABS6J362</accession>
<keyword evidence="1" id="KW-0472">Membrane</keyword>
<keyword evidence="1" id="KW-1133">Transmembrane helix</keyword>
<name>A0ABS6J362_9RHOB</name>
<proteinExistence type="predicted"/>